<keyword evidence="2" id="KW-1185">Reference proteome</keyword>
<dbReference type="AlphaFoldDB" id="A0A9D3Y9J8"/>
<organism evidence="1 2">
    <name type="scientific">Dreissena polymorpha</name>
    <name type="common">Zebra mussel</name>
    <name type="synonym">Mytilus polymorpha</name>
    <dbReference type="NCBI Taxonomy" id="45954"/>
    <lineage>
        <taxon>Eukaryota</taxon>
        <taxon>Metazoa</taxon>
        <taxon>Spiralia</taxon>
        <taxon>Lophotrochozoa</taxon>
        <taxon>Mollusca</taxon>
        <taxon>Bivalvia</taxon>
        <taxon>Autobranchia</taxon>
        <taxon>Heteroconchia</taxon>
        <taxon>Euheterodonta</taxon>
        <taxon>Imparidentia</taxon>
        <taxon>Neoheterodontei</taxon>
        <taxon>Myida</taxon>
        <taxon>Dreissenoidea</taxon>
        <taxon>Dreissenidae</taxon>
        <taxon>Dreissena</taxon>
    </lineage>
</organism>
<protein>
    <submittedName>
        <fullName evidence="1">Uncharacterized protein</fullName>
    </submittedName>
</protein>
<proteinExistence type="predicted"/>
<accession>A0A9D3Y9J8</accession>
<evidence type="ECO:0000313" key="1">
    <source>
        <dbReference type="EMBL" id="KAH3695772.1"/>
    </source>
</evidence>
<reference evidence="1" key="1">
    <citation type="journal article" date="2019" name="bioRxiv">
        <title>The Genome of the Zebra Mussel, Dreissena polymorpha: A Resource for Invasive Species Research.</title>
        <authorList>
            <person name="McCartney M.A."/>
            <person name="Auch B."/>
            <person name="Kono T."/>
            <person name="Mallez S."/>
            <person name="Zhang Y."/>
            <person name="Obille A."/>
            <person name="Becker A."/>
            <person name="Abrahante J.E."/>
            <person name="Garbe J."/>
            <person name="Badalamenti J.P."/>
            <person name="Herman A."/>
            <person name="Mangelson H."/>
            <person name="Liachko I."/>
            <person name="Sullivan S."/>
            <person name="Sone E.D."/>
            <person name="Koren S."/>
            <person name="Silverstein K.A.T."/>
            <person name="Beckman K.B."/>
            <person name="Gohl D.M."/>
        </authorList>
    </citation>
    <scope>NUCLEOTIDE SEQUENCE</scope>
    <source>
        <strain evidence="1">Duluth1</strain>
        <tissue evidence="1">Whole animal</tissue>
    </source>
</reference>
<sequence>MKLHRYIDHDSQLTPIDFQVTRSKVKVTLCHKEDTDGVTTTSSERWLTGLKQKGKGERSSTQRQRLINFLKPGETAQSQPTQITSILNSATGSSMNARHRDVVTDRKQLNVIELNVPWKTRCEEADKIF</sequence>
<name>A0A9D3Y9J8_DREPO</name>
<evidence type="ECO:0000313" key="2">
    <source>
        <dbReference type="Proteomes" id="UP000828390"/>
    </source>
</evidence>
<gene>
    <name evidence="1" type="ORF">DPMN_083231</name>
</gene>
<comment type="caution">
    <text evidence="1">The sequence shown here is derived from an EMBL/GenBank/DDBJ whole genome shotgun (WGS) entry which is preliminary data.</text>
</comment>
<dbReference type="Proteomes" id="UP000828390">
    <property type="component" value="Unassembled WGS sequence"/>
</dbReference>
<dbReference type="EMBL" id="JAIWYP010000016">
    <property type="protein sequence ID" value="KAH3695772.1"/>
    <property type="molecule type" value="Genomic_DNA"/>
</dbReference>
<reference evidence="1" key="2">
    <citation type="submission" date="2020-11" db="EMBL/GenBank/DDBJ databases">
        <authorList>
            <person name="McCartney M.A."/>
            <person name="Auch B."/>
            <person name="Kono T."/>
            <person name="Mallez S."/>
            <person name="Becker A."/>
            <person name="Gohl D.M."/>
            <person name="Silverstein K.A.T."/>
            <person name="Koren S."/>
            <person name="Bechman K.B."/>
            <person name="Herman A."/>
            <person name="Abrahante J.E."/>
            <person name="Garbe J."/>
        </authorList>
    </citation>
    <scope>NUCLEOTIDE SEQUENCE</scope>
    <source>
        <strain evidence="1">Duluth1</strain>
        <tissue evidence="1">Whole animal</tissue>
    </source>
</reference>